<keyword evidence="4" id="KW-1185">Reference proteome</keyword>
<dbReference type="SMART" id="SM00407">
    <property type="entry name" value="IGc1"/>
    <property type="match status" value="2"/>
</dbReference>
<feature type="domain" description="Ig-like" evidence="2">
    <location>
        <begin position="118"/>
        <end position="199"/>
    </location>
</feature>
<dbReference type="PANTHER" id="PTHR23411">
    <property type="entry name" value="TAPASIN"/>
    <property type="match status" value="1"/>
</dbReference>
<dbReference type="InterPro" id="IPR050380">
    <property type="entry name" value="Immune_Resp_Modulators"/>
</dbReference>
<dbReference type="AlphaFoldDB" id="A0AAV7DFI6"/>
<dbReference type="InterPro" id="IPR036179">
    <property type="entry name" value="Ig-like_dom_sf"/>
</dbReference>
<dbReference type="InterPro" id="IPR003597">
    <property type="entry name" value="Ig_C1-set"/>
</dbReference>
<feature type="domain" description="Ig-like" evidence="2">
    <location>
        <begin position="4"/>
        <end position="95"/>
    </location>
</feature>
<name>A0AAV7DFI6_ENGPU</name>
<dbReference type="Proteomes" id="UP000824782">
    <property type="component" value="Unassembled WGS sequence"/>
</dbReference>
<keyword evidence="1" id="KW-0393">Immunoglobulin domain</keyword>
<evidence type="ECO:0000256" key="1">
    <source>
        <dbReference type="ARBA" id="ARBA00023319"/>
    </source>
</evidence>
<evidence type="ECO:0000313" key="4">
    <source>
        <dbReference type="Proteomes" id="UP000824782"/>
    </source>
</evidence>
<dbReference type="Gene3D" id="2.60.40.10">
    <property type="entry name" value="Immunoglobulins"/>
    <property type="match status" value="2"/>
</dbReference>
<dbReference type="InterPro" id="IPR013783">
    <property type="entry name" value="Ig-like_fold"/>
</dbReference>
<comment type="caution">
    <text evidence="3">The sequence shown here is derived from an EMBL/GenBank/DDBJ whole genome shotgun (WGS) entry which is preliminary data.</text>
</comment>
<proteinExistence type="predicted"/>
<protein>
    <recommendedName>
        <fullName evidence="2">Ig-like domain-containing protein</fullName>
    </recommendedName>
</protein>
<accession>A0AAV7DFI6</accession>
<organism evidence="3 4">
    <name type="scientific">Engystomops pustulosus</name>
    <name type="common">Tungara frog</name>
    <name type="synonym">Physalaemus pustulosus</name>
    <dbReference type="NCBI Taxonomy" id="76066"/>
    <lineage>
        <taxon>Eukaryota</taxon>
        <taxon>Metazoa</taxon>
        <taxon>Chordata</taxon>
        <taxon>Craniata</taxon>
        <taxon>Vertebrata</taxon>
        <taxon>Euteleostomi</taxon>
        <taxon>Amphibia</taxon>
        <taxon>Batrachia</taxon>
        <taxon>Anura</taxon>
        <taxon>Neobatrachia</taxon>
        <taxon>Hyloidea</taxon>
        <taxon>Leptodactylidae</taxon>
        <taxon>Leiuperinae</taxon>
        <taxon>Engystomops</taxon>
    </lineage>
</organism>
<reference evidence="3" key="1">
    <citation type="thesis" date="2020" institute="ProQuest LLC" country="789 East Eisenhower Parkway, Ann Arbor, MI, USA">
        <title>Comparative Genomics and Chromosome Evolution.</title>
        <authorList>
            <person name="Mudd A.B."/>
        </authorList>
    </citation>
    <scope>NUCLEOTIDE SEQUENCE</scope>
    <source>
        <strain evidence="3">237g6f4</strain>
        <tissue evidence="3">Blood</tissue>
    </source>
</reference>
<dbReference type="InterPro" id="IPR007110">
    <property type="entry name" value="Ig-like_dom"/>
</dbReference>
<dbReference type="Pfam" id="PF07654">
    <property type="entry name" value="C1-set"/>
    <property type="match status" value="2"/>
</dbReference>
<dbReference type="PROSITE" id="PS50835">
    <property type="entry name" value="IG_LIKE"/>
    <property type="match status" value="2"/>
</dbReference>
<dbReference type="EMBL" id="WNYA01000001">
    <property type="protein sequence ID" value="KAG8596244.1"/>
    <property type="molecule type" value="Genomic_DNA"/>
</dbReference>
<sequence length="210" mass="22987">MKQPDVFPLIQCNPNLQSETISIGCLATGYIPTPVKIQWTAGTTTTASREMTVQSSGLFSTSSFVSVSPSRLKDEPLTCIVEHEQSKFKVNKEIRVKTSKHEDDVGQGGYGTVYLFCPHIREAEETGNNNQLSLVCMVKSFIKDDTKISWIGGHKDKSDITEFTATSNIKVSILTIKKEKWESGSTYTCTSSAGSVTLKKKNCANCTNGS</sequence>
<gene>
    <name evidence="3" type="ORF">GDO81_001783</name>
</gene>
<dbReference type="SUPFAM" id="SSF48726">
    <property type="entry name" value="Immunoglobulin"/>
    <property type="match status" value="2"/>
</dbReference>
<evidence type="ECO:0000259" key="2">
    <source>
        <dbReference type="PROSITE" id="PS50835"/>
    </source>
</evidence>
<evidence type="ECO:0000313" key="3">
    <source>
        <dbReference type="EMBL" id="KAG8596244.1"/>
    </source>
</evidence>